<feature type="region of interest" description="Disordered" evidence="1">
    <location>
        <begin position="24"/>
        <end position="48"/>
    </location>
</feature>
<evidence type="ECO:0000256" key="1">
    <source>
        <dbReference type="SAM" id="MobiDB-lite"/>
    </source>
</evidence>
<keyword evidence="3" id="KW-1185">Reference proteome</keyword>
<dbReference type="PANTHER" id="PTHR46023">
    <property type="entry name" value="LIPASE CLASS 3 PROTEIN-LIKE"/>
    <property type="match status" value="1"/>
</dbReference>
<organism evidence="2 3">
    <name type="scientific">Tanacetum coccineum</name>
    <dbReference type="NCBI Taxonomy" id="301880"/>
    <lineage>
        <taxon>Eukaryota</taxon>
        <taxon>Viridiplantae</taxon>
        <taxon>Streptophyta</taxon>
        <taxon>Embryophyta</taxon>
        <taxon>Tracheophyta</taxon>
        <taxon>Spermatophyta</taxon>
        <taxon>Magnoliopsida</taxon>
        <taxon>eudicotyledons</taxon>
        <taxon>Gunneridae</taxon>
        <taxon>Pentapetalae</taxon>
        <taxon>asterids</taxon>
        <taxon>campanulids</taxon>
        <taxon>Asterales</taxon>
        <taxon>Asteraceae</taxon>
        <taxon>Asteroideae</taxon>
        <taxon>Anthemideae</taxon>
        <taxon>Anthemidinae</taxon>
        <taxon>Tanacetum</taxon>
    </lineage>
</organism>
<gene>
    <name evidence="2" type="ORF">Tco_0821797</name>
</gene>
<dbReference type="Proteomes" id="UP001151760">
    <property type="component" value="Unassembled WGS sequence"/>
</dbReference>
<reference evidence="2" key="1">
    <citation type="journal article" date="2022" name="Int. J. Mol. Sci.">
        <title>Draft Genome of Tanacetum Coccineum: Genomic Comparison of Closely Related Tanacetum-Family Plants.</title>
        <authorList>
            <person name="Yamashiro T."/>
            <person name="Shiraishi A."/>
            <person name="Nakayama K."/>
            <person name="Satake H."/>
        </authorList>
    </citation>
    <scope>NUCLEOTIDE SEQUENCE</scope>
</reference>
<dbReference type="EMBL" id="BQNB010012210">
    <property type="protein sequence ID" value="GJT00628.1"/>
    <property type="molecule type" value="Genomic_DNA"/>
</dbReference>
<name>A0ABQ5AHE2_9ASTR</name>
<proteinExistence type="predicted"/>
<protein>
    <submittedName>
        <fullName evidence="2">Mono-/di-acylglycerol lipase class 3</fullName>
    </submittedName>
</protein>
<accession>A0ABQ5AHE2</accession>
<evidence type="ECO:0000313" key="2">
    <source>
        <dbReference type="EMBL" id="GJT00628.1"/>
    </source>
</evidence>
<dbReference type="InterPro" id="IPR032675">
    <property type="entry name" value="LRR_dom_sf"/>
</dbReference>
<evidence type="ECO:0000313" key="3">
    <source>
        <dbReference type="Proteomes" id="UP001151760"/>
    </source>
</evidence>
<comment type="caution">
    <text evidence="2">The sequence shown here is derived from an EMBL/GenBank/DDBJ whole genome shotgun (WGS) entry which is preliminary data.</text>
</comment>
<reference evidence="2" key="2">
    <citation type="submission" date="2022-01" db="EMBL/GenBank/DDBJ databases">
        <authorList>
            <person name="Yamashiro T."/>
            <person name="Shiraishi A."/>
            <person name="Satake H."/>
            <person name="Nakayama K."/>
        </authorList>
    </citation>
    <scope>NUCLEOTIDE SEQUENCE</scope>
</reference>
<sequence>MATATAAGAVALLYYTLNKKLQMTPTTEDDDESESLVQSSGPSGGVERVSHRLIQVPATWLETISTLSETLRVESSPLTVTCYNYVQSWQNGQVMGDIEKASLSSYTATAFPKLEKLKFSQTEQLEQWNVTKNIKIMPRLYYLKLSHCNKLQSLPQIVLGLPFKKQRIRKCVILKQGYQKETGVDQEMVSHISTNDPVRLEISLLGLSKPRDPLPDPLDPRSLSESTIEELFLLPLLLP</sequence>
<dbReference type="Gene3D" id="3.80.10.10">
    <property type="entry name" value="Ribonuclease Inhibitor"/>
    <property type="match status" value="1"/>
</dbReference>
<dbReference type="PANTHER" id="PTHR46023:SF5">
    <property type="entry name" value="OS02G0780700 PROTEIN"/>
    <property type="match status" value="1"/>
</dbReference>